<dbReference type="Proteomes" id="UP000007437">
    <property type="component" value="Chromosome"/>
</dbReference>
<protein>
    <submittedName>
        <fullName evidence="1">Uncharacterized protein</fullName>
    </submittedName>
</protein>
<dbReference type="AlphaFoldDB" id="E5AQW1"/>
<name>E5AQW1_MYCRK</name>
<dbReference type="HOGENOM" id="CLU_3388542_0_0_4"/>
<organism evidence="1 2">
    <name type="scientific">Mycetohabitans rhizoxinica (strain DSM 19002 / CIP 109453 / HKI 454)</name>
    <name type="common">Paraburkholderia rhizoxinica</name>
    <dbReference type="NCBI Taxonomy" id="882378"/>
    <lineage>
        <taxon>Bacteria</taxon>
        <taxon>Pseudomonadati</taxon>
        <taxon>Pseudomonadota</taxon>
        <taxon>Betaproteobacteria</taxon>
        <taxon>Burkholderiales</taxon>
        <taxon>Burkholderiaceae</taxon>
        <taxon>Mycetohabitans</taxon>
    </lineage>
</organism>
<sequence>MTSSWMLGVELDADVNRADGPRISSEASRINV</sequence>
<evidence type="ECO:0000313" key="1">
    <source>
        <dbReference type="EMBL" id="CBW74993.1"/>
    </source>
</evidence>
<accession>E5AQW1</accession>
<dbReference type="EMBL" id="FR687359">
    <property type="protein sequence ID" value="CBW74993.1"/>
    <property type="molecule type" value="Genomic_DNA"/>
</dbReference>
<gene>
    <name evidence="1" type="ordered locus">RBRH_04184</name>
</gene>
<dbReference type="KEGG" id="brh:RBRH_04184"/>
<proteinExistence type="predicted"/>
<evidence type="ECO:0000313" key="2">
    <source>
        <dbReference type="Proteomes" id="UP000007437"/>
    </source>
</evidence>
<reference evidence="1 2" key="1">
    <citation type="journal article" date="2011" name="J. Bacteriol.">
        <title>Complete genome sequence of Burkholderia rhizoxinica, an endosymbiont of Rhizopus microsporus.</title>
        <authorList>
            <person name="Lackner G."/>
            <person name="Moebius N."/>
            <person name="Partida-Martinez L."/>
            <person name="Hertweck C."/>
        </authorList>
    </citation>
    <scope>NUCLEOTIDE SEQUENCE [LARGE SCALE GENOMIC DNA]</scope>
    <source>
        <strain evidence="2">DSM 19002 / CIP 109453 / HKI 454</strain>
    </source>
</reference>